<keyword evidence="5" id="KW-0460">Magnesium</keyword>
<feature type="domain" description="PIN" evidence="6">
    <location>
        <begin position="4"/>
        <end position="126"/>
    </location>
</feature>
<dbReference type="InterPro" id="IPR029060">
    <property type="entry name" value="PIN-like_dom_sf"/>
</dbReference>
<evidence type="ECO:0000313" key="7">
    <source>
        <dbReference type="EMBL" id="OLP07986.1"/>
    </source>
</evidence>
<proteinExistence type="inferred from homology"/>
<feature type="binding site" evidence="5">
    <location>
        <position position="105"/>
    </location>
    <ligand>
        <name>Mg(2+)</name>
        <dbReference type="ChEBI" id="CHEBI:18420"/>
    </ligand>
</feature>
<keyword evidence="4 5" id="KW-0378">Hydrolase</keyword>
<evidence type="ECO:0000256" key="2">
    <source>
        <dbReference type="ARBA" id="ARBA00022722"/>
    </source>
</evidence>
<dbReference type="GO" id="GO:0016788">
    <property type="term" value="F:hydrolase activity, acting on ester bonds"/>
    <property type="evidence" value="ECO:0007669"/>
    <property type="project" value="InterPro"/>
</dbReference>
<accession>A0A1Q8YIY8</accession>
<dbReference type="EMBL" id="MSYM01000007">
    <property type="protein sequence ID" value="OLP07986.1"/>
    <property type="molecule type" value="Genomic_DNA"/>
</dbReference>
<evidence type="ECO:0000256" key="1">
    <source>
        <dbReference type="ARBA" id="ARBA00022649"/>
    </source>
</evidence>
<keyword evidence="2 5" id="KW-0540">Nuclease</keyword>
<dbReference type="SUPFAM" id="SSF88723">
    <property type="entry name" value="PIN domain-like"/>
    <property type="match status" value="1"/>
</dbReference>
<keyword evidence="1 5" id="KW-1277">Toxin-antitoxin system</keyword>
<comment type="cofactor">
    <cofactor evidence="5">
        <name>Mg(2+)</name>
        <dbReference type="ChEBI" id="CHEBI:18420"/>
    </cofactor>
</comment>
<dbReference type="Pfam" id="PF01850">
    <property type="entry name" value="PIN"/>
    <property type="match status" value="1"/>
</dbReference>
<dbReference type="GO" id="GO:0090729">
    <property type="term" value="F:toxin activity"/>
    <property type="evidence" value="ECO:0007669"/>
    <property type="project" value="UniProtKB-KW"/>
</dbReference>
<name>A0A1Q8YIY8_9BURK</name>
<dbReference type="GO" id="GO:0004540">
    <property type="term" value="F:RNA nuclease activity"/>
    <property type="evidence" value="ECO:0007669"/>
    <property type="project" value="InterPro"/>
</dbReference>
<comment type="similarity">
    <text evidence="5">Belongs to the PINc/VapC protein family.</text>
</comment>
<keyword evidence="3 5" id="KW-0479">Metal-binding</keyword>
<feature type="binding site" evidence="5">
    <location>
        <position position="6"/>
    </location>
    <ligand>
        <name>Mg(2+)</name>
        <dbReference type="ChEBI" id="CHEBI:18420"/>
    </ligand>
</feature>
<protein>
    <recommendedName>
        <fullName evidence="5">Ribonuclease VapC</fullName>
        <shortName evidence="5">RNase VapC</shortName>
        <ecNumber evidence="5">3.1.-.-</ecNumber>
    </recommendedName>
    <alternativeName>
        <fullName evidence="5">Toxin VapC</fullName>
    </alternativeName>
</protein>
<reference evidence="7 8" key="1">
    <citation type="submission" date="2017-01" db="EMBL/GenBank/DDBJ databases">
        <title>Genome sequence of Rhodoferax antarcticus ANT.BR, a psychrophilic purple nonsulfur bacterium from an Antarctic microbial mat.</title>
        <authorList>
            <person name="Baker J."/>
            <person name="Riester C."/>
            <person name="Skinner B."/>
            <person name="Newell A."/>
            <person name="Swingley W."/>
            <person name="Madigan M."/>
            <person name="Jung D."/>
            <person name="Asao M."/>
            <person name="Chen M."/>
            <person name="Loughlin P."/>
            <person name="Pan H."/>
            <person name="Lin S."/>
            <person name="Li N."/>
            <person name="Shaw J."/>
            <person name="Prado M."/>
            <person name="Sherman C."/>
            <person name="Li X."/>
            <person name="Tang J."/>
            <person name="Blankenship R."/>
            <person name="Zhao T."/>
            <person name="Touchman J."/>
            <person name="Sattley M."/>
        </authorList>
    </citation>
    <scope>NUCLEOTIDE SEQUENCE [LARGE SCALE GENOMIC DNA]</scope>
    <source>
        <strain evidence="7 8">ANT.BR</strain>
    </source>
</reference>
<dbReference type="InterPro" id="IPR002716">
    <property type="entry name" value="PIN_dom"/>
</dbReference>
<dbReference type="HAMAP" id="MF_00265">
    <property type="entry name" value="VapC_Nob1"/>
    <property type="match status" value="1"/>
</dbReference>
<sequence>MRALLDINVLIALHDQDHVHHTRAADWLDAHSAQGWASSPLTQNGCLRIMSQSAYSNPQPLSVLVQMLQNSTATAWHALWSDDLSLLDASAFVHARIHSPKQLTDVYLLGLAVKHQGCLVSFDQRIPLSAVHGAKPDHFVVL</sequence>
<dbReference type="GO" id="GO:0000287">
    <property type="term" value="F:magnesium ion binding"/>
    <property type="evidence" value="ECO:0007669"/>
    <property type="project" value="UniProtKB-UniRule"/>
</dbReference>
<keyword evidence="5" id="KW-0800">Toxin</keyword>
<dbReference type="InterPro" id="IPR006226">
    <property type="entry name" value="Mtu_PIN"/>
</dbReference>
<organism evidence="7 8">
    <name type="scientific">Rhodoferax antarcticus ANT.BR</name>
    <dbReference type="NCBI Taxonomy" id="1111071"/>
    <lineage>
        <taxon>Bacteria</taxon>
        <taxon>Pseudomonadati</taxon>
        <taxon>Pseudomonadota</taxon>
        <taxon>Betaproteobacteria</taxon>
        <taxon>Burkholderiales</taxon>
        <taxon>Comamonadaceae</taxon>
        <taxon>Rhodoferax</taxon>
    </lineage>
</organism>
<dbReference type="InterPro" id="IPR022907">
    <property type="entry name" value="VapC_family"/>
</dbReference>
<dbReference type="EC" id="3.1.-.-" evidence="5"/>
<evidence type="ECO:0000256" key="3">
    <source>
        <dbReference type="ARBA" id="ARBA00022723"/>
    </source>
</evidence>
<dbReference type="AlphaFoldDB" id="A0A1Q8YIY8"/>
<dbReference type="Proteomes" id="UP000185911">
    <property type="component" value="Unassembled WGS sequence"/>
</dbReference>
<evidence type="ECO:0000256" key="5">
    <source>
        <dbReference type="HAMAP-Rule" id="MF_00265"/>
    </source>
</evidence>
<evidence type="ECO:0000259" key="6">
    <source>
        <dbReference type="Pfam" id="PF01850"/>
    </source>
</evidence>
<keyword evidence="8" id="KW-1185">Reference proteome</keyword>
<dbReference type="STRING" id="81479.RA876_00155"/>
<comment type="caution">
    <text evidence="7">The sequence shown here is derived from an EMBL/GenBank/DDBJ whole genome shotgun (WGS) entry which is preliminary data.</text>
</comment>
<dbReference type="GO" id="GO:0045926">
    <property type="term" value="P:negative regulation of growth"/>
    <property type="evidence" value="ECO:0007669"/>
    <property type="project" value="UniProtKB-ARBA"/>
</dbReference>
<gene>
    <name evidence="5" type="primary">vapC</name>
    <name evidence="7" type="ORF">BLL52_1084</name>
</gene>
<evidence type="ECO:0000256" key="4">
    <source>
        <dbReference type="ARBA" id="ARBA00022801"/>
    </source>
</evidence>
<dbReference type="NCBIfam" id="TIGR00028">
    <property type="entry name" value="Mtu_PIN_fam"/>
    <property type="match status" value="1"/>
</dbReference>
<evidence type="ECO:0000313" key="8">
    <source>
        <dbReference type="Proteomes" id="UP000185911"/>
    </source>
</evidence>
<dbReference type="RefSeq" id="WP_075585563.1">
    <property type="nucleotide sequence ID" value="NZ_MSYM01000007.1"/>
</dbReference>
<comment type="function">
    <text evidence="5">Toxic component of a toxin-antitoxin (TA) system. An RNase.</text>
</comment>